<name>A0ABT8FWU3_9MICO</name>
<evidence type="ECO:0000313" key="5">
    <source>
        <dbReference type="Proteomes" id="UP001172738"/>
    </source>
</evidence>
<sequence length="263" mass="26100">MPRHPEEEALAALALGDGTPDDAVHVDGCSTCRAEVDAYVDAMARAVGAGPVTLVAPPARVWEAIQDELSEDQGSPGASPQTVSATVGAAPTLEGSGSGSGSGAGAADELAARRARRMPRWAFAATAAAAGVVVGAFGVSLLGGAEPGLQGTVVATAPLAALADDAPAGTAEVVQREDGTEVLVIDTDTASVTDAYLEVWLIDTSVEGMISLGPLTGGHAELEIPAGFDVASFPIVDISVEPLDGVPTHSGDSVTRGVLGAQA</sequence>
<keyword evidence="2" id="KW-0812">Transmembrane</keyword>
<dbReference type="Proteomes" id="UP001172738">
    <property type="component" value="Unassembled WGS sequence"/>
</dbReference>
<feature type="region of interest" description="Disordered" evidence="1">
    <location>
        <begin position="70"/>
        <end position="105"/>
    </location>
</feature>
<evidence type="ECO:0000256" key="1">
    <source>
        <dbReference type="SAM" id="MobiDB-lite"/>
    </source>
</evidence>
<evidence type="ECO:0000259" key="3">
    <source>
        <dbReference type="Pfam" id="PF10099"/>
    </source>
</evidence>
<feature type="domain" description="Anti-sigma K factor RskA C-terminal" evidence="3">
    <location>
        <begin position="126"/>
        <end position="252"/>
    </location>
</feature>
<protein>
    <submittedName>
        <fullName evidence="4">Anti-sigma factor</fullName>
    </submittedName>
</protein>
<feature type="transmembrane region" description="Helical" evidence="2">
    <location>
        <begin position="121"/>
        <end position="142"/>
    </location>
</feature>
<organism evidence="4 5">
    <name type="scientific">Demequina zhanjiangensis</name>
    <dbReference type="NCBI Taxonomy" id="3051659"/>
    <lineage>
        <taxon>Bacteria</taxon>
        <taxon>Bacillati</taxon>
        <taxon>Actinomycetota</taxon>
        <taxon>Actinomycetes</taxon>
        <taxon>Micrococcales</taxon>
        <taxon>Demequinaceae</taxon>
        <taxon>Demequina</taxon>
    </lineage>
</organism>
<keyword evidence="5" id="KW-1185">Reference proteome</keyword>
<gene>
    <name evidence="4" type="ORF">QQX04_00015</name>
</gene>
<evidence type="ECO:0000313" key="4">
    <source>
        <dbReference type="EMBL" id="MDN4471373.1"/>
    </source>
</evidence>
<evidence type="ECO:0000256" key="2">
    <source>
        <dbReference type="SAM" id="Phobius"/>
    </source>
</evidence>
<keyword evidence="2" id="KW-0472">Membrane</keyword>
<dbReference type="Pfam" id="PF10099">
    <property type="entry name" value="RskA_C"/>
    <property type="match status" value="1"/>
</dbReference>
<dbReference type="EMBL" id="JAUHPV010000001">
    <property type="protein sequence ID" value="MDN4471373.1"/>
    <property type="molecule type" value="Genomic_DNA"/>
</dbReference>
<reference evidence="4" key="1">
    <citation type="submission" date="2023-06" db="EMBL/GenBank/DDBJ databases">
        <title>SYSU T00b26.</title>
        <authorList>
            <person name="Gao L."/>
            <person name="Fang B.-Z."/>
            <person name="Li W.-J."/>
        </authorList>
    </citation>
    <scope>NUCLEOTIDE SEQUENCE</scope>
    <source>
        <strain evidence="4">SYSU T00b26</strain>
    </source>
</reference>
<feature type="compositionally biased region" description="Polar residues" evidence="1">
    <location>
        <begin position="72"/>
        <end position="85"/>
    </location>
</feature>
<dbReference type="InterPro" id="IPR018764">
    <property type="entry name" value="RskA_C"/>
</dbReference>
<proteinExistence type="predicted"/>
<keyword evidence="2" id="KW-1133">Transmembrane helix</keyword>
<accession>A0ABT8FWU3</accession>
<dbReference type="RefSeq" id="WP_301124939.1">
    <property type="nucleotide sequence ID" value="NZ_JAUHPV010000001.1"/>
</dbReference>
<comment type="caution">
    <text evidence="4">The sequence shown here is derived from an EMBL/GenBank/DDBJ whole genome shotgun (WGS) entry which is preliminary data.</text>
</comment>